<keyword evidence="1" id="KW-0614">Plasmid</keyword>
<accession>A0A7H0YHC5</accession>
<name>A0A7H0YHC5_9BACL</name>
<protein>
    <submittedName>
        <fullName evidence="1">Uncharacterized protein</fullName>
    </submittedName>
</protein>
<organism evidence="1 2">
    <name type="scientific">Paenibacillus peoriae</name>
    <dbReference type="NCBI Taxonomy" id="59893"/>
    <lineage>
        <taxon>Bacteria</taxon>
        <taxon>Bacillati</taxon>
        <taxon>Bacillota</taxon>
        <taxon>Bacilli</taxon>
        <taxon>Bacillales</taxon>
        <taxon>Paenibacillaceae</taxon>
        <taxon>Paenibacillus</taxon>
    </lineage>
</organism>
<dbReference type="RefSeq" id="WP_190299790.1">
    <property type="nucleotide sequence ID" value="NZ_CP061173.1"/>
</dbReference>
<reference evidence="1 2" key="1">
    <citation type="submission" date="2020-09" db="EMBL/GenBank/DDBJ databases">
        <title>Characterization of Paenibacillus peoriae strain ZF390 with broad-spectrum antimicrobial activity as a potential biocontrol agent.</title>
        <authorList>
            <person name="Li L."/>
            <person name="Zhao Y."/>
            <person name="Li B."/>
            <person name="Xie X."/>
        </authorList>
    </citation>
    <scope>NUCLEOTIDE SEQUENCE [LARGE SCALE GENOMIC DNA]</scope>
    <source>
        <strain evidence="1 2">ZF390</strain>
        <plasmid evidence="1 2">pPlas1</plasmid>
    </source>
</reference>
<dbReference type="AlphaFoldDB" id="A0A7H0YHC5"/>
<gene>
    <name evidence="1" type="ORF">IAQ67_28655</name>
</gene>
<geneLocation type="plasmid" evidence="1 2">
    <name>pPlas1</name>
</geneLocation>
<dbReference type="Proteomes" id="UP000516384">
    <property type="component" value="Plasmid pPlas1"/>
</dbReference>
<evidence type="ECO:0000313" key="1">
    <source>
        <dbReference type="EMBL" id="QNR70483.1"/>
    </source>
</evidence>
<dbReference type="EMBL" id="CP061173">
    <property type="protein sequence ID" value="QNR70483.1"/>
    <property type="molecule type" value="Genomic_DNA"/>
</dbReference>
<proteinExistence type="predicted"/>
<evidence type="ECO:0000313" key="2">
    <source>
        <dbReference type="Proteomes" id="UP000516384"/>
    </source>
</evidence>
<sequence length="73" mass="7898">MRLSEIEALDEVVSAAHEIIAATGSDLEHCGFATEEDRKAHIVGFAFEIVDIIENLQRGKVGEKDAGDNQSIS</sequence>